<dbReference type="PROSITE" id="PS00108">
    <property type="entry name" value="PROTEIN_KINASE_ST"/>
    <property type="match status" value="1"/>
</dbReference>
<dbReference type="InterPro" id="IPR000719">
    <property type="entry name" value="Prot_kinase_dom"/>
</dbReference>
<name>A0A7S1T6D4_9RHOD</name>
<dbReference type="SUPFAM" id="SSF56112">
    <property type="entry name" value="Protein kinase-like (PK-like)"/>
    <property type="match status" value="1"/>
</dbReference>
<keyword evidence="5" id="KW-0418">Kinase</keyword>
<dbReference type="PROSITE" id="PS50011">
    <property type="entry name" value="PROTEIN_KINASE_DOM"/>
    <property type="match status" value="1"/>
</dbReference>
<evidence type="ECO:0000256" key="4">
    <source>
        <dbReference type="ARBA" id="ARBA00022741"/>
    </source>
</evidence>
<keyword evidence="4 7" id="KW-0547">Nucleotide-binding</keyword>
<feature type="region of interest" description="Disordered" evidence="8">
    <location>
        <begin position="526"/>
        <end position="593"/>
    </location>
</feature>
<gene>
    <name evidence="10" type="ORF">CCAE0312_LOCUS580</name>
</gene>
<evidence type="ECO:0000256" key="1">
    <source>
        <dbReference type="ARBA" id="ARBA00022527"/>
    </source>
</evidence>
<keyword evidence="3" id="KW-0808">Transferase</keyword>
<dbReference type="EMBL" id="HBGH01001199">
    <property type="protein sequence ID" value="CAD9222649.1"/>
    <property type="molecule type" value="Transcribed_RNA"/>
</dbReference>
<evidence type="ECO:0000256" key="8">
    <source>
        <dbReference type="SAM" id="MobiDB-lite"/>
    </source>
</evidence>
<reference evidence="10" key="1">
    <citation type="submission" date="2021-01" db="EMBL/GenBank/DDBJ databases">
        <authorList>
            <person name="Corre E."/>
            <person name="Pelletier E."/>
            <person name="Niang G."/>
            <person name="Scheremetjew M."/>
            <person name="Finn R."/>
            <person name="Kale V."/>
            <person name="Holt S."/>
            <person name="Cochrane G."/>
            <person name="Meng A."/>
            <person name="Brown T."/>
            <person name="Cohen L."/>
        </authorList>
    </citation>
    <scope>NUCLEOTIDE SEQUENCE</scope>
    <source>
        <strain evidence="10">SAG 36.94</strain>
    </source>
</reference>
<evidence type="ECO:0000256" key="5">
    <source>
        <dbReference type="ARBA" id="ARBA00022777"/>
    </source>
</evidence>
<organism evidence="10">
    <name type="scientific">Compsopogon caeruleus</name>
    <dbReference type="NCBI Taxonomy" id="31354"/>
    <lineage>
        <taxon>Eukaryota</taxon>
        <taxon>Rhodophyta</taxon>
        <taxon>Compsopogonophyceae</taxon>
        <taxon>Compsopogonales</taxon>
        <taxon>Compsopogonaceae</taxon>
        <taxon>Compsopogon</taxon>
    </lineage>
</organism>
<evidence type="ECO:0000313" key="10">
    <source>
        <dbReference type="EMBL" id="CAD9222649.1"/>
    </source>
</evidence>
<evidence type="ECO:0000256" key="3">
    <source>
        <dbReference type="ARBA" id="ARBA00022679"/>
    </source>
</evidence>
<feature type="compositionally biased region" description="Basic and acidic residues" evidence="8">
    <location>
        <begin position="566"/>
        <end position="579"/>
    </location>
</feature>
<evidence type="ECO:0000259" key="9">
    <source>
        <dbReference type="PROSITE" id="PS50011"/>
    </source>
</evidence>
<dbReference type="Gene3D" id="1.10.510.10">
    <property type="entry name" value="Transferase(Phosphotransferase) domain 1"/>
    <property type="match status" value="1"/>
</dbReference>
<dbReference type="FunFam" id="1.10.510.10:FF:000048">
    <property type="entry name" value="Protein kinase C"/>
    <property type="match status" value="1"/>
</dbReference>
<dbReference type="SMART" id="SM00220">
    <property type="entry name" value="S_TKc"/>
    <property type="match status" value="1"/>
</dbReference>
<keyword evidence="6 7" id="KW-0067">ATP-binding</keyword>
<dbReference type="AlphaFoldDB" id="A0A7S1T6D4"/>
<dbReference type="CDD" id="cd05123">
    <property type="entry name" value="STKc_AGC"/>
    <property type="match status" value="1"/>
</dbReference>
<dbReference type="Pfam" id="PF00069">
    <property type="entry name" value="Pkinase"/>
    <property type="match status" value="1"/>
</dbReference>
<keyword evidence="2" id="KW-0597">Phosphoprotein</keyword>
<dbReference type="InterPro" id="IPR017441">
    <property type="entry name" value="Protein_kinase_ATP_BS"/>
</dbReference>
<evidence type="ECO:0000256" key="2">
    <source>
        <dbReference type="ARBA" id="ARBA00022553"/>
    </source>
</evidence>
<evidence type="ECO:0000256" key="6">
    <source>
        <dbReference type="ARBA" id="ARBA00022840"/>
    </source>
</evidence>
<sequence length="593" mass="66131">MSVEDLGLLLRLPRRLSGWAQVRRLSWVRISGYLLRKYWVEIRGSALILYPSWATAALSRLSSIPSLSIETGALDAVLHTVPRQSLVLIELRGGKVDVRARTWGLKLASATDTVSYEVRFQNEEVMQAWAQLIRDFSAQPKVGLSFFDVVKPIGRGASGRVYLVRDKKTDEPLALKVIPKSSVYLSDEALRHAVDERLVMEMAASHPFVLGLRYAFQSSSCLFFAMEFCPGGDLFEYLRTRGKPLHERQARRLLAEVILAMRHIHGLGVIYRDLKLENVLIDASGHIRLADFGLSKLLGEGNWGPATGGQSFCGTREYVSPEMLAGSEYGRSIDYWACGILLYEMLCGKTPFFAPSREEVYERIESAPLKFPRHLSVEVVLLMRGLLDRNPLTRLGSGPGGAAEIMEHPFFATIDWTDLLRRAPHKDCLRVSVSSERKKISLEKDDIRFLQEGDADATSQGLGKNLRGFTFYGNEACALEETHSVDEVIEPVSICFSQEIASDSEMDPISYLLRPRSGRFRKIELLRRRAQGDTSPTRGKSSPGPSGKGFGTSHTNNSSTPTNSRHVRDEDGPSSKPRDFLPLLKLGLSVKST</sequence>
<dbReference type="InterPro" id="IPR045270">
    <property type="entry name" value="STKc_AGC"/>
</dbReference>
<dbReference type="PANTHER" id="PTHR24351">
    <property type="entry name" value="RIBOSOMAL PROTEIN S6 KINASE"/>
    <property type="match status" value="1"/>
</dbReference>
<evidence type="ECO:0000256" key="7">
    <source>
        <dbReference type="PROSITE-ProRule" id="PRU10141"/>
    </source>
</evidence>
<accession>A0A7S1T6D4</accession>
<feature type="binding site" evidence="7">
    <location>
        <position position="176"/>
    </location>
    <ligand>
        <name>ATP</name>
        <dbReference type="ChEBI" id="CHEBI:30616"/>
    </ligand>
</feature>
<proteinExistence type="predicted"/>
<keyword evidence="1" id="KW-0723">Serine/threonine-protein kinase</keyword>
<dbReference type="InterPro" id="IPR008271">
    <property type="entry name" value="Ser/Thr_kinase_AS"/>
</dbReference>
<feature type="compositionally biased region" description="Low complexity" evidence="8">
    <location>
        <begin position="534"/>
        <end position="564"/>
    </location>
</feature>
<feature type="domain" description="Protein kinase" evidence="9">
    <location>
        <begin position="147"/>
        <end position="411"/>
    </location>
</feature>
<dbReference type="PROSITE" id="PS00107">
    <property type="entry name" value="PROTEIN_KINASE_ATP"/>
    <property type="match status" value="1"/>
</dbReference>
<dbReference type="GO" id="GO:0004674">
    <property type="term" value="F:protein serine/threonine kinase activity"/>
    <property type="evidence" value="ECO:0007669"/>
    <property type="project" value="UniProtKB-KW"/>
</dbReference>
<dbReference type="GO" id="GO:0005524">
    <property type="term" value="F:ATP binding"/>
    <property type="evidence" value="ECO:0007669"/>
    <property type="project" value="UniProtKB-UniRule"/>
</dbReference>
<dbReference type="Gene3D" id="3.30.200.20">
    <property type="entry name" value="Phosphorylase Kinase, domain 1"/>
    <property type="match status" value="1"/>
</dbReference>
<dbReference type="InterPro" id="IPR011009">
    <property type="entry name" value="Kinase-like_dom_sf"/>
</dbReference>
<protein>
    <recommendedName>
        <fullName evidence="9">Protein kinase domain-containing protein</fullName>
    </recommendedName>
</protein>